<evidence type="ECO:0000256" key="5">
    <source>
        <dbReference type="ARBA" id="ARBA00023136"/>
    </source>
</evidence>
<organism evidence="8 9">
    <name type="scientific">Coniosporium apollinis</name>
    <dbReference type="NCBI Taxonomy" id="61459"/>
    <lineage>
        <taxon>Eukaryota</taxon>
        <taxon>Fungi</taxon>
        <taxon>Dikarya</taxon>
        <taxon>Ascomycota</taxon>
        <taxon>Pezizomycotina</taxon>
        <taxon>Dothideomycetes</taxon>
        <taxon>Dothideomycetes incertae sedis</taxon>
        <taxon>Coniosporium</taxon>
    </lineage>
</organism>
<proteinExistence type="predicted"/>
<dbReference type="PIRSF" id="PIRSF006060">
    <property type="entry name" value="AA_transporter"/>
    <property type="match status" value="1"/>
</dbReference>
<sequence>MAQYNGHEAMDKKIAQADDVYELDPSSPEEEVTPANGTTQDSRDMSRLGKAQQFQRNFRYISMLGFSSTLMATWECVLATAGLALINGGLGGFVWTFLITTICFQAVVASMADMASMAPTTGGQYHWVSEFAPKSKQRFLSYMAGWTSALGWQAALASACFLSATMIQGLLVLNYENYVPERWHGTLLLVAIALVATFVNTYGARHLPMLEGIILLLHILGADCVAHMSEEIRDASKIVPRTMVSTVTLNGVMGFVAVITFCFCITDLDAALASSTGYPFIEVFYAATNSKAAATGMVVIFILLIICAAISNLATASRQIFAFARDHGLPYPQVISKVSKVGVEIPLNAILISLTVTTIIGLVNIGSTAAFNSIVSLVVAADLSTYGLAISCVLLRRLRDLPLLPTRWSMGRWAVPVNVLSLAYIVFALLMSFFPTVKAGLTPQSMNYSSVIYFGVLGIALVLYFIHGRSVYKGPVTYVRRLA</sequence>
<comment type="subcellular location">
    <subcellularLocation>
        <location evidence="1">Membrane</location>
        <topology evidence="1">Multi-pass membrane protein</topology>
    </subcellularLocation>
</comment>
<feature type="transmembrane region" description="Helical" evidence="7">
    <location>
        <begin position="150"/>
        <end position="173"/>
    </location>
</feature>
<evidence type="ECO:0000313" key="8">
    <source>
        <dbReference type="EMBL" id="KAJ9660474.1"/>
    </source>
</evidence>
<keyword evidence="5 7" id="KW-0472">Membrane</keyword>
<feature type="transmembrane region" description="Helical" evidence="7">
    <location>
        <begin position="345"/>
        <end position="365"/>
    </location>
</feature>
<feature type="compositionally biased region" description="Acidic residues" evidence="6">
    <location>
        <begin position="19"/>
        <end position="32"/>
    </location>
</feature>
<evidence type="ECO:0000256" key="3">
    <source>
        <dbReference type="ARBA" id="ARBA00022692"/>
    </source>
</evidence>
<keyword evidence="3 7" id="KW-0812">Transmembrane</keyword>
<comment type="caution">
    <text evidence="8">The sequence shown here is derived from an EMBL/GenBank/DDBJ whole genome shotgun (WGS) entry which is preliminary data.</text>
</comment>
<feature type="transmembrane region" description="Helical" evidence="7">
    <location>
        <begin position="185"/>
        <end position="203"/>
    </location>
</feature>
<feature type="transmembrane region" description="Helical" evidence="7">
    <location>
        <begin position="247"/>
        <end position="272"/>
    </location>
</feature>
<evidence type="ECO:0000313" key="9">
    <source>
        <dbReference type="Proteomes" id="UP001172684"/>
    </source>
</evidence>
<evidence type="ECO:0000256" key="7">
    <source>
        <dbReference type="SAM" id="Phobius"/>
    </source>
</evidence>
<protein>
    <recommendedName>
        <fullName evidence="10">Amino acid permease/ SLC12A domain-containing protein</fullName>
    </recommendedName>
</protein>
<dbReference type="EMBL" id="JAPDRL010000065">
    <property type="protein sequence ID" value="KAJ9660474.1"/>
    <property type="molecule type" value="Genomic_DNA"/>
</dbReference>
<dbReference type="Proteomes" id="UP001172684">
    <property type="component" value="Unassembled WGS sequence"/>
</dbReference>
<dbReference type="InterPro" id="IPR002293">
    <property type="entry name" value="AA/rel_permease1"/>
</dbReference>
<accession>A0ABQ9NL70</accession>
<evidence type="ECO:0000256" key="1">
    <source>
        <dbReference type="ARBA" id="ARBA00004141"/>
    </source>
</evidence>
<feature type="region of interest" description="Disordered" evidence="6">
    <location>
        <begin position="1"/>
        <end position="47"/>
    </location>
</feature>
<feature type="transmembrane region" description="Helical" evidence="7">
    <location>
        <begin position="415"/>
        <end position="434"/>
    </location>
</feature>
<evidence type="ECO:0008006" key="10">
    <source>
        <dbReference type="Google" id="ProtNLM"/>
    </source>
</evidence>
<reference evidence="8" key="1">
    <citation type="submission" date="2022-10" db="EMBL/GenBank/DDBJ databases">
        <title>Culturing micro-colonial fungi from biological soil crusts in the Mojave desert and describing Neophaeococcomyces mojavensis, and introducing the new genera and species Taxawa tesnikishii.</title>
        <authorList>
            <person name="Kurbessoian T."/>
            <person name="Stajich J.E."/>
        </authorList>
    </citation>
    <scope>NUCLEOTIDE SEQUENCE</scope>
    <source>
        <strain evidence="8">TK_1</strain>
    </source>
</reference>
<gene>
    <name evidence="8" type="ORF">H2201_006896</name>
</gene>
<dbReference type="PANTHER" id="PTHR45649">
    <property type="entry name" value="AMINO-ACID PERMEASE BAT1"/>
    <property type="match status" value="1"/>
</dbReference>
<feature type="transmembrane region" description="Helical" evidence="7">
    <location>
        <begin position="371"/>
        <end position="395"/>
    </location>
</feature>
<keyword evidence="9" id="KW-1185">Reference proteome</keyword>
<dbReference type="Pfam" id="PF13520">
    <property type="entry name" value="AA_permease_2"/>
    <property type="match status" value="1"/>
</dbReference>
<name>A0ABQ9NL70_9PEZI</name>
<feature type="transmembrane region" description="Helical" evidence="7">
    <location>
        <begin position="60"/>
        <end position="86"/>
    </location>
</feature>
<keyword evidence="4 7" id="KW-1133">Transmembrane helix</keyword>
<evidence type="ECO:0000256" key="4">
    <source>
        <dbReference type="ARBA" id="ARBA00022989"/>
    </source>
</evidence>
<keyword evidence="2" id="KW-0813">Transport</keyword>
<feature type="transmembrane region" description="Helical" evidence="7">
    <location>
        <begin position="93"/>
        <end position="112"/>
    </location>
</feature>
<dbReference type="PANTHER" id="PTHR45649:SF14">
    <property type="entry name" value="GABA PERMEASE"/>
    <property type="match status" value="1"/>
</dbReference>
<dbReference type="Gene3D" id="1.20.1740.10">
    <property type="entry name" value="Amino acid/polyamine transporter I"/>
    <property type="match status" value="2"/>
</dbReference>
<evidence type="ECO:0000256" key="2">
    <source>
        <dbReference type="ARBA" id="ARBA00022448"/>
    </source>
</evidence>
<feature type="transmembrane region" description="Helical" evidence="7">
    <location>
        <begin position="446"/>
        <end position="466"/>
    </location>
</feature>
<feature type="transmembrane region" description="Helical" evidence="7">
    <location>
        <begin position="292"/>
        <end position="315"/>
    </location>
</feature>
<evidence type="ECO:0000256" key="6">
    <source>
        <dbReference type="SAM" id="MobiDB-lite"/>
    </source>
</evidence>